<organism evidence="2 3">
    <name type="scientific">Clarias magur</name>
    <name type="common">Asian catfish</name>
    <name type="synonym">Macropteronotus magur</name>
    <dbReference type="NCBI Taxonomy" id="1594786"/>
    <lineage>
        <taxon>Eukaryota</taxon>
        <taxon>Metazoa</taxon>
        <taxon>Chordata</taxon>
        <taxon>Craniata</taxon>
        <taxon>Vertebrata</taxon>
        <taxon>Euteleostomi</taxon>
        <taxon>Actinopterygii</taxon>
        <taxon>Neopterygii</taxon>
        <taxon>Teleostei</taxon>
        <taxon>Ostariophysi</taxon>
        <taxon>Siluriformes</taxon>
        <taxon>Clariidae</taxon>
        <taxon>Clarias</taxon>
    </lineage>
</organism>
<evidence type="ECO:0000313" key="3">
    <source>
        <dbReference type="Proteomes" id="UP000727407"/>
    </source>
</evidence>
<keyword evidence="3" id="KW-1185">Reference proteome</keyword>
<feature type="compositionally biased region" description="Polar residues" evidence="1">
    <location>
        <begin position="8"/>
        <end position="19"/>
    </location>
</feature>
<dbReference type="EMBL" id="QNUK01000018">
    <property type="protein sequence ID" value="KAF5907828.1"/>
    <property type="molecule type" value="Genomic_DNA"/>
</dbReference>
<name>A0A8J4UEF8_CLAMG</name>
<gene>
    <name evidence="2" type="primary">nac082</name>
    <name evidence="2" type="ORF">DAT39_002405</name>
</gene>
<evidence type="ECO:0000256" key="1">
    <source>
        <dbReference type="SAM" id="MobiDB-lite"/>
    </source>
</evidence>
<dbReference type="AlphaFoldDB" id="A0A8J4UEF8"/>
<evidence type="ECO:0000313" key="2">
    <source>
        <dbReference type="EMBL" id="KAF5907828.1"/>
    </source>
</evidence>
<dbReference type="Proteomes" id="UP000727407">
    <property type="component" value="Unassembled WGS sequence"/>
</dbReference>
<reference evidence="2" key="1">
    <citation type="submission" date="2020-07" db="EMBL/GenBank/DDBJ databases">
        <title>Clarias magur genome sequencing, assembly and annotation.</title>
        <authorList>
            <person name="Kushwaha B."/>
            <person name="Kumar R."/>
            <person name="Das P."/>
            <person name="Joshi C.G."/>
            <person name="Kumar D."/>
            <person name="Nagpure N.S."/>
            <person name="Pandey M."/>
            <person name="Agarwal S."/>
            <person name="Srivastava S."/>
            <person name="Singh M."/>
            <person name="Sahoo L."/>
            <person name="Jayasankar P."/>
            <person name="Meher P.K."/>
            <person name="Koringa P.G."/>
            <person name="Iquebal M.A."/>
            <person name="Das S.P."/>
            <person name="Bit A."/>
            <person name="Patnaik S."/>
            <person name="Patel N."/>
            <person name="Shah T.M."/>
            <person name="Hinsu A."/>
            <person name="Jena J.K."/>
        </authorList>
    </citation>
    <scope>NUCLEOTIDE SEQUENCE</scope>
    <source>
        <strain evidence="2">CIFAMagur01</strain>
        <tissue evidence="2">Testis</tissue>
    </source>
</reference>
<accession>A0A8J4UEF8</accession>
<proteinExistence type="predicted"/>
<comment type="caution">
    <text evidence="2">The sequence shown here is derived from an EMBL/GenBank/DDBJ whole genome shotgun (WGS) entry which is preliminary data.</text>
</comment>
<protein>
    <submittedName>
        <fullName evidence="2">NAC domain-containing protein 82</fullName>
    </submittedName>
</protein>
<feature type="region of interest" description="Disordered" evidence="1">
    <location>
        <begin position="1"/>
        <end position="54"/>
    </location>
</feature>
<sequence length="54" mass="5791">MAAKAQAGRQTRNVPTPQAHNRAVPEQKKEGCSPCHVTFSPGHDDLPWVSPEGA</sequence>